<dbReference type="EMBL" id="FQZG01000033">
    <property type="protein sequence ID" value="SHJ23126.1"/>
    <property type="molecule type" value="Genomic_DNA"/>
</dbReference>
<keyword evidence="2" id="KW-1185">Reference proteome</keyword>
<accession>A0A1M6HLR4</accession>
<organism evidence="1 2">
    <name type="scientific">Tessaracoccus bendigoensis DSM 12906</name>
    <dbReference type="NCBI Taxonomy" id="1123357"/>
    <lineage>
        <taxon>Bacteria</taxon>
        <taxon>Bacillati</taxon>
        <taxon>Actinomycetota</taxon>
        <taxon>Actinomycetes</taxon>
        <taxon>Propionibacteriales</taxon>
        <taxon>Propionibacteriaceae</taxon>
        <taxon>Tessaracoccus</taxon>
    </lineage>
</organism>
<dbReference type="STRING" id="1123357.SAMN02745244_02013"/>
<dbReference type="RefSeq" id="WP_217652194.1">
    <property type="nucleotide sequence ID" value="NZ_FQZG01000033.1"/>
</dbReference>
<reference evidence="1 2" key="1">
    <citation type="submission" date="2016-11" db="EMBL/GenBank/DDBJ databases">
        <authorList>
            <person name="Jaros S."/>
            <person name="Januszkiewicz K."/>
            <person name="Wedrychowicz H."/>
        </authorList>
    </citation>
    <scope>NUCLEOTIDE SEQUENCE [LARGE SCALE GENOMIC DNA]</scope>
    <source>
        <strain evidence="1 2">DSM 12906</strain>
    </source>
</reference>
<dbReference type="GO" id="GO:0019748">
    <property type="term" value="P:secondary metabolic process"/>
    <property type="evidence" value="ECO:0007669"/>
    <property type="project" value="InterPro"/>
</dbReference>
<evidence type="ECO:0000313" key="1">
    <source>
        <dbReference type="EMBL" id="SHJ23126.1"/>
    </source>
</evidence>
<dbReference type="GO" id="GO:0016301">
    <property type="term" value="F:kinase activity"/>
    <property type="evidence" value="ECO:0007669"/>
    <property type="project" value="UniProtKB-KW"/>
</dbReference>
<dbReference type="SUPFAM" id="SSF56112">
    <property type="entry name" value="Protein kinase-like (PK-like)"/>
    <property type="match status" value="1"/>
</dbReference>
<gene>
    <name evidence="1" type="ORF">SAMN02745244_02013</name>
</gene>
<keyword evidence="1" id="KW-0418">Kinase</keyword>
<protein>
    <submittedName>
        <fullName evidence="1">Streptomycin 6-kinase</fullName>
    </submittedName>
</protein>
<evidence type="ECO:0000313" key="2">
    <source>
        <dbReference type="Proteomes" id="UP000184512"/>
    </source>
</evidence>
<dbReference type="Pfam" id="PF04655">
    <property type="entry name" value="APH_6_hur"/>
    <property type="match status" value="1"/>
</dbReference>
<dbReference type="Proteomes" id="UP000184512">
    <property type="component" value="Unassembled WGS sequence"/>
</dbReference>
<dbReference type="InterPro" id="IPR011009">
    <property type="entry name" value="Kinase-like_dom_sf"/>
</dbReference>
<keyword evidence="1" id="KW-0808">Transferase</keyword>
<dbReference type="AlphaFoldDB" id="A0A1M6HLR4"/>
<dbReference type="GO" id="GO:0016773">
    <property type="term" value="F:phosphotransferase activity, alcohol group as acceptor"/>
    <property type="evidence" value="ECO:0007669"/>
    <property type="project" value="InterPro"/>
</dbReference>
<proteinExistence type="predicted"/>
<name>A0A1M6HLR4_9ACTN</name>
<dbReference type="InterPro" id="IPR006748">
    <property type="entry name" value="NH2Glyco/OHUrea_AB-resist_kin"/>
</dbReference>
<sequence>MPASFHALLGGRLPDEPGGEAGEHWVARLPQLITEHLDRWELHPDGAAWHGECAMVLPVTATDGSRAALKLTWPHAEAGLEHIALRAWGGRGAVTLLAAHPAEFVLLLERLDGDRTLREVPILEACEIVGGLFGELDRPCPAPVAPVSSKAPRWREQLSATSAFLPRRLTGQARATLDDLLAGAPSPRLVHEDLHDGNVLAADRADWLAIDPKPVGGEWAYAVAPIVWNRPGAAARATSLRRHVQLRADIVADVAGLDRDRVYAWTFVRLVLNAVWAADYAPASGDFAGRMIALAKAFADGPD</sequence>